<sequence length="87" mass="9425">MNSSFDDVNSQKFAGNDINPVKKSIGIWLLPSAISCLENSAADGAFCNTTLMFVVNFNFLTCRHKNDDFRHALTSSAAVDFGMTGSV</sequence>
<organism evidence="1 2">
    <name type="scientific">Aphis craccivora</name>
    <name type="common">Cowpea aphid</name>
    <dbReference type="NCBI Taxonomy" id="307492"/>
    <lineage>
        <taxon>Eukaryota</taxon>
        <taxon>Metazoa</taxon>
        <taxon>Ecdysozoa</taxon>
        <taxon>Arthropoda</taxon>
        <taxon>Hexapoda</taxon>
        <taxon>Insecta</taxon>
        <taxon>Pterygota</taxon>
        <taxon>Neoptera</taxon>
        <taxon>Paraneoptera</taxon>
        <taxon>Hemiptera</taxon>
        <taxon>Sternorrhyncha</taxon>
        <taxon>Aphidomorpha</taxon>
        <taxon>Aphidoidea</taxon>
        <taxon>Aphididae</taxon>
        <taxon>Aphidini</taxon>
        <taxon>Aphis</taxon>
        <taxon>Aphis</taxon>
    </lineage>
</organism>
<protein>
    <submittedName>
        <fullName evidence="1">Uncharacterized protein</fullName>
    </submittedName>
</protein>
<comment type="caution">
    <text evidence="1">The sequence shown here is derived from an EMBL/GenBank/DDBJ whole genome shotgun (WGS) entry which is preliminary data.</text>
</comment>
<accession>A0A6G0VXX9</accession>
<gene>
    <name evidence="1" type="ORF">FWK35_00022945</name>
</gene>
<evidence type="ECO:0000313" key="1">
    <source>
        <dbReference type="EMBL" id="KAF0712674.1"/>
    </source>
</evidence>
<keyword evidence="2" id="KW-1185">Reference proteome</keyword>
<dbReference type="Proteomes" id="UP000478052">
    <property type="component" value="Unassembled WGS sequence"/>
</dbReference>
<evidence type="ECO:0000313" key="2">
    <source>
        <dbReference type="Proteomes" id="UP000478052"/>
    </source>
</evidence>
<reference evidence="1 2" key="1">
    <citation type="submission" date="2019-08" db="EMBL/GenBank/DDBJ databases">
        <title>Whole genome of Aphis craccivora.</title>
        <authorList>
            <person name="Voronova N.V."/>
            <person name="Shulinski R.S."/>
            <person name="Bandarenka Y.V."/>
            <person name="Zhorov D.G."/>
            <person name="Warner D."/>
        </authorList>
    </citation>
    <scope>NUCLEOTIDE SEQUENCE [LARGE SCALE GENOMIC DNA]</scope>
    <source>
        <strain evidence="1">180601</strain>
        <tissue evidence="1">Whole Body</tissue>
    </source>
</reference>
<dbReference type="AlphaFoldDB" id="A0A6G0VXX9"/>
<proteinExistence type="predicted"/>
<dbReference type="EMBL" id="VUJU01010861">
    <property type="protein sequence ID" value="KAF0712674.1"/>
    <property type="molecule type" value="Genomic_DNA"/>
</dbReference>
<name>A0A6G0VXX9_APHCR</name>
<dbReference type="OrthoDB" id="8205689at2759"/>